<comment type="caution">
    <text evidence="1">The sequence shown here is derived from an EMBL/GenBank/DDBJ whole genome shotgun (WGS) entry which is preliminary data.</text>
</comment>
<dbReference type="EMBL" id="CAXHTA020000015">
    <property type="protein sequence ID" value="CAL5225873.1"/>
    <property type="molecule type" value="Genomic_DNA"/>
</dbReference>
<evidence type="ECO:0000313" key="1">
    <source>
        <dbReference type="EMBL" id="CAL5225873.1"/>
    </source>
</evidence>
<evidence type="ECO:0000313" key="2">
    <source>
        <dbReference type="Proteomes" id="UP001497392"/>
    </source>
</evidence>
<sequence>MVGLLSLPEEALELIAAKTATRMSWYEENWRGAAASCKRLHNVQLPDECVIVQGIQSLPWLVPRLKHAKALRITSRSTFNPLSVRLPQNEIANRLQRASCNLPGLQVLALRLGMNSELVNFAPGKGEGIALPQGCALRLYAPATPIQRWSESGVAGREAVTAMCVWPTDNPVGHPWPEGLANFTGLQLLELNCLHMKEALDLSVVCHIPCVKICSRDRMAAHIPKGSWQLLELEGRRWKVTFADVHSFVRSVSVFAFTFPSACTQFAVQLAKACHRASVPLRKQQHTRQAEMFSGDAPGSSLQITKLSNNEQFVGGALSDSAVLLGVWQADPVKSAFTGLKPFQ</sequence>
<protein>
    <submittedName>
        <fullName evidence="1">G8658 protein</fullName>
    </submittedName>
</protein>
<keyword evidence="2" id="KW-1185">Reference proteome</keyword>
<name>A0ABP1G5E2_9CHLO</name>
<proteinExistence type="predicted"/>
<reference evidence="1 2" key="1">
    <citation type="submission" date="2024-06" db="EMBL/GenBank/DDBJ databases">
        <authorList>
            <person name="Kraege A."/>
            <person name="Thomma B."/>
        </authorList>
    </citation>
    <scope>NUCLEOTIDE SEQUENCE [LARGE SCALE GENOMIC DNA]</scope>
</reference>
<gene>
    <name evidence="1" type="primary">g8658</name>
    <name evidence="1" type="ORF">VP750_LOCUS7779</name>
</gene>
<dbReference type="Proteomes" id="UP001497392">
    <property type="component" value="Unassembled WGS sequence"/>
</dbReference>
<accession>A0ABP1G5E2</accession>
<organism evidence="1 2">
    <name type="scientific">Coccomyxa viridis</name>
    <dbReference type="NCBI Taxonomy" id="1274662"/>
    <lineage>
        <taxon>Eukaryota</taxon>
        <taxon>Viridiplantae</taxon>
        <taxon>Chlorophyta</taxon>
        <taxon>core chlorophytes</taxon>
        <taxon>Trebouxiophyceae</taxon>
        <taxon>Trebouxiophyceae incertae sedis</taxon>
        <taxon>Coccomyxaceae</taxon>
        <taxon>Coccomyxa</taxon>
    </lineage>
</organism>